<accession>A0A067R9P6</accession>
<dbReference type="InParanoid" id="A0A067R9P6"/>
<evidence type="ECO:0000313" key="2">
    <source>
        <dbReference type="Proteomes" id="UP000027135"/>
    </source>
</evidence>
<dbReference type="AlphaFoldDB" id="A0A067R9P6"/>
<dbReference type="Proteomes" id="UP000027135">
    <property type="component" value="Unassembled WGS sequence"/>
</dbReference>
<dbReference type="EMBL" id="KK852834">
    <property type="protein sequence ID" value="KDR15283.1"/>
    <property type="molecule type" value="Genomic_DNA"/>
</dbReference>
<gene>
    <name evidence="1" type="ORF">L798_10376</name>
</gene>
<keyword evidence="2" id="KW-1185">Reference proteome</keyword>
<evidence type="ECO:0000313" key="1">
    <source>
        <dbReference type="EMBL" id="KDR15283.1"/>
    </source>
</evidence>
<protein>
    <submittedName>
        <fullName evidence="1">Uncharacterized protein</fullName>
    </submittedName>
</protein>
<organism evidence="1 2">
    <name type="scientific">Zootermopsis nevadensis</name>
    <name type="common">Dampwood termite</name>
    <dbReference type="NCBI Taxonomy" id="136037"/>
    <lineage>
        <taxon>Eukaryota</taxon>
        <taxon>Metazoa</taxon>
        <taxon>Ecdysozoa</taxon>
        <taxon>Arthropoda</taxon>
        <taxon>Hexapoda</taxon>
        <taxon>Insecta</taxon>
        <taxon>Pterygota</taxon>
        <taxon>Neoptera</taxon>
        <taxon>Polyneoptera</taxon>
        <taxon>Dictyoptera</taxon>
        <taxon>Blattodea</taxon>
        <taxon>Blattoidea</taxon>
        <taxon>Termitoidae</taxon>
        <taxon>Termopsidae</taxon>
        <taxon>Zootermopsis</taxon>
    </lineage>
</organism>
<sequence>MHFVFCKTKQQRFREERLTGCEQHKPVLKVKNFKLGYWTLIILSFAIARYKISQDDKTCIIWRSDNFTSINLFDVNTYIRKGHSTKTALRRCVGSIPTICTDDGQLLYEILGARKRIRISNTPATILAEHAVTLFSFIMDAV</sequence>
<proteinExistence type="predicted"/>
<reference evidence="1 2" key="1">
    <citation type="journal article" date="2014" name="Nat. Commun.">
        <title>Molecular traces of alternative social organization in a termite genome.</title>
        <authorList>
            <person name="Terrapon N."/>
            <person name="Li C."/>
            <person name="Robertson H.M."/>
            <person name="Ji L."/>
            <person name="Meng X."/>
            <person name="Booth W."/>
            <person name="Chen Z."/>
            <person name="Childers C.P."/>
            <person name="Glastad K.M."/>
            <person name="Gokhale K."/>
            <person name="Gowin J."/>
            <person name="Gronenberg W."/>
            <person name="Hermansen R.A."/>
            <person name="Hu H."/>
            <person name="Hunt B.G."/>
            <person name="Huylmans A.K."/>
            <person name="Khalil S.M."/>
            <person name="Mitchell R.D."/>
            <person name="Munoz-Torres M.C."/>
            <person name="Mustard J.A."/>
            <person name="Pan H."/>
            <person name="Reese J.T."/>
            <person name="Scharf M.E."/>
            <person name="Sun F."/>
            <person name="Vogel H."/>
            <person name="Xiao J."/>
            <person name="Yang W."/>
            <person name="Yang Z."/>
            <person name="Yang Z."/>
            <person name="Zhou J."/>
            <person name="Zhu J."/>
            <person name="Brent C.S."/>
            <person name="Elsik C.G."/>
            <person name="Goodisman M.A."/>
            <person name="Liberles D.A."/>
            <person name="Roe R.M."/>
            <person name="Vargo E.L."/>
            <person name="Vilcinskas A."/>
            <person name="Wang J."/>
            <person name="Bornberg-Bauer E."/>
            <person name="Korb J."/>
            <person name="Zhang G."/>
            <person name="Liebig J."/>
        </authorList>
    </citation>
    <scope>NUCLEOTIDE SEQUENCE [LARGE SCALE GENOMIC DNA]</scope>
    <source>
        <tissue evidence="1">Whole organism</tissue>
    </source>
</reference>
<name>A0A067R9P6_ZOONE</name>